<reference evidence="2 3" key="1">
    <citation type="submission" date="2019-11" db="EMBL/GenBank/DDBJ databases">
        <title>Spirosoma endbachense sp. nov., isolated from a natural salt meadow.</title>
        <authorList>
            <person name="Rojas J."/>
            <person name="Ambika Manirajan B."/>
            <person name="Ratering S."/>
            <person name="Suarez C."/>
            <person name="Geissler-Plaum R."/>
            <person name="Schnell S."/>
        </authorList>
    </citation>
    <scope>NUCLEOTIDE SEQUENCE [LARGE SCALE GENOMIC DNA]</scope>
    <source>
        <strain evidence="2 3">I-24</strain>
    </source>
</reference>
<dbReference type="AlphaFoldDB" id="A0A6P1VXL9"/>
<gene>
    <name evidence="2" type="ORF">GJR95_24325</name>
</gene>
<evidence type="ECO:0000259" key="1">
    <source>
        <dbReference type="Pfam" id="PF19404"/>
    </source>
</evidence>
<keyword evidence="3" id="KW-1185">Reference proteome</keyword>
<proteinExistence type="predicted"/>
<accession>A0A6P1VXL9</accession>
<evidence type="ECO:0000313" key="2">
    <source>
        <dbReference type="EMBL" id="QHV97941.1"/>
    </source>
</evidence>
<sequence length="674" mass="75060">MSTSYLPLNLAQNPIVVNVDAADPVLITARAGLRYYLELMVPDFYGANTFSQLVEFEQSEIPPEEVAGGVIYRGANFELQDQLDSLLFRNAPVFDQTGIRVCDGLVTPYYVHARITNNDDAVYEHNFPVEFAIKAGIAERDFSVFKSDFFTAYIGVSGKFLTWSEDGKRVQMNQPEFLYWLSNCSPLPSQLALRCEVIYASLNTDPEVFTVTTLSGVTAMTVYCLAVGPSALGLIEKALPVAGYKVWLEDQNGAMLSEVRTFRVDPEFRRNVRIVLFANSLGGFDTICFTGQGEESVKFTRSVSDRYPDYAFEPQYSEQIINGVTGERELAVNTGWLKPYGRTYLQELLLSKELYIVTDRAFLPLVPVTDSFRAAVDDEGPIGRELIFRYANPERNFSSLPKREFITVRPTAWRPKATACLLDNNGRRTGKKGVMLLEKYYLDDNTRVREAPIKPNVPGTEGYIAPDNSLDCQVTPFLSAGISRATTYDRSNCPNGQVGGPAMIVIAAGTYGSELSQADADAKAEADYKRQNTQAYTDINGTCVVAPEIYDWAVPAGKWHYRTGKPSKLDIVFRDTNNYPIWGNSYFLQNQGGANVYPFGSNDLDFPVGGSGHWDIRVYGNAGSSKRVRTYRNAVLVNTSDVTLNQDGYEQVSWLPGGFTFNSGDKLYIRVDDL</sequence>
<protein>
    <recommendedName>
        <fullName evidence="1">DUF5977 domain-containing protein</fullName>
    </recommendedName>
</protein>
<dbReference type="KEGG" id="senf:GJR95_24325"/>
<dbReference type="EMBL" id="CP045997">
    <property type="protein sequence ID" value="QHV97941.1"/>
    <property type="molecule type" value="Genomic_DNA"/>
</dbReference>
<dbReference type="InterPro" id="IPR046020">
    <property type="entry name" value="DUF5977"/>
</dbReference>
<dbReference type="Proteomes" id="UP000464577">
    <property type="component" value="Chromosome"/>
</dbReference>
<organism evidence="2 3">
    <name type="scientific">Spirosoma endbachense</name>
    <dbReference type="NCBI Taxonomy" id="2666025"/>
    <lineage>
        <taxon>Bacteria</taxon>
        <taxon>Pseudomonadati</taxon>
        <taxon>Bacteroidota</taxon>
        <taxon>Cytophagia</taxon>
        <taxon>Cytophagales</taxon>
        <taxon>Cytophagaceae</taxon>
        <taxon>Spirosoma</taxon>
    </lineage>
</organism>
<name>A0A6P1VXL9_9BACT</name>
<evidence type="ECO:0000313" key="3">
    <source>
        <dbReference type="Proteomes" id="UP000464577"/>
    </source>
</evidence>
<dbReference type="RefSeq" id="WP_162388355.1">
    <property type="nucleotide sequence ID" value="NZ_CP045997.1"/>
</dbReference>
<dbReference type="Pfam" id="PF19404">
    <property type="entry name" value="DUF5977"/>
    <property type="match status" value="1"/>
</dbReference>
<feature type="domain" description="DUF5977" evidence="1">
    <location>
        <begin position="484"/>
        <end position="544"/>
    </location>
</feature>